<comment type="caution">
    <text evidence="3">The sequence shown here is derived from an EMBL/GenBank/DDBJ whole genome shotgun (WGS) entry which is preliminary data.</text>
</comment>
<gene>
    <name evidence="3" type="ORF">GCM10009663_49270</name>
</gene>
<protein>
    <recommendedName>
        <fullName evidence="2">Trypsin-co-occurring domain-containing protein</fullName>
    </recommendedName>
</protein>
<proteinExistence type="predicted"/>
<keyword evidence="4" id="KW-1185">Reference proteome</keyword>
<dbReference type="InterPro" id="IPR045608">
    <property type="entry name" value="Trypco2"/>
</dbReference>
<organism evidence="3 4">
    <name type="scientific">Kitasatospora arboriphila</name>
    <dbReference type="NCBI Taxonomy" id="258052"/>
    <lineage>
        <taxon>Bacteria</taxon>
        <taxon>Bacillati</taxon>
        <taxon>Actinomycetota</taxon>
        <taxon>Actinomycetes</taxon>
        <taxon>Kitasatosporales</taxon>
        <taxon>Streptomycetaceae</taxon>
        <taxon>Kitasatospora</taxon>
    </lineage>
</organism>
<dbReference type="RefSeq" id="WP_344625849.1">
    <property type="nucleotide sequence ID" value="NZ_BAAALD010000053.1"/>
</dbReference>
<dbReference type="Pfam" id="PF19631">
    <property type="entry name" value="Trypco2"/>
    <property type="match status" value="1"/>
</dbReference>
<evidence type="ECO:0000259" key="2">
    <source>
        <dbReference type="Pfam" id="PF19631"/>
    </source>
</evidence>
<accession>A0ABP4EG70</accession>
<evidence type="ECO:0000256" key="1">
    <source>
        <dbReference type="SAM" id="MobiDB-lite"/>
    </source>
</evidence>
<evidence type="ECO:0000313" key="3">
    <source>
        <dbReference type="EMBL" id="GAA1100785.1"/>
    </source>
</evidence>
<reference evidence="4" key="1">
    <citation type="journal article" date="2019" name="Int. J. Syst. Evol. Microbiol.">
        <title>The Global Catalogue of Microorganisms (GCM) 10K type strain sequencing project: providing services to taxonomists for standard genome sequencing and annotation.</title>
        <authorList>
            <consortium name="The Broad Institute Genomics Platform"/>
            <consortium name="The Broad Institute Genome Sequencing Center for Infectious Disease"/>
            <person name="Wu L."/>
            <person name="Ma J."/>
        </authorList>
    </citation>
    <scope>NUCLEOTIDE SEQUENCE [LARGE SCALE GENOMIC DNA]</scope>
    <source>
        <strain evidence="4">JCM 13002</strain>
    </source>
</reference>
<name>A0ABP4EG70_9ACTN</name>
<dbReference type="Proteomes" id="UP001499987">
    <property type="component" value="Unassembled WGS sequence"/>
</dbReference>
<dbReference type="EMBL" id="BAAALD010000053">
    <property type="protein sequence ID" value="GAA1100785.1"/>
    <property type="molecule type" value="Genomic_DNA"/>
</dbReference>
<feature type="domain" description="Trypsin-co-occurring" evidence="2">
    <location>
        <begin position="3"/>
        <end position="80"/>
    </location>
</feature>
<sequence>MEIGLADAVDAVRKELLEAAVRGADQPLSFEVGPIEMEFEIELRAEAKAGGKFKAWVVSAETEAGVSRGRTHRVAFTLTPRAGGPADSLPDADGSTPRRSWTIDDHVDGDDAEDVSDRIAH</sequence>
<evidence type="ECO:0000313" key="4">
    <source>
        <dbReference type="Proteomes" id="UP001499987"/>
    </source>
</evidence>
<feature type="region of interest" description="Disordered" evidence="1">
    <location>
        <begin position="79"/>
        <end position="121"/>
    </location>
</feature>